<proteinExistence type="predicted"/>
<dbReference type="Pfam" id="PF22014">
    <property type="entry name" value="DUF6932"/>
    <property type="match status" value="1"/>
</dbReference>
<gene>
    <name evidence="1" type="ORF">H3309_12160</name>
</gene>
<dbReference type="Proteomes" id="UP000515292">
    <property type="component" value="Chromosome"/>
</dbReference>
<name>A0A7G5IFH5_9SPHN</name>
<dbReference type="RefSeq" id="WP_182294962.1">
    <property type="nucleotide sequence ID" value="NZ_CP059851.1"/>
</dbReference>
<dbReference type="EMBL" id="CP059851">
    <property type="protein sequence ID" value="QMW22117.1"/>
    <property type="molecule type" value="Genomic_DNA"/>
</dbReference>
<reference evidence="1 2" key="1">
    <citation type="submission" date="2020-07" db="EMBL/GenBank/DDBJ databases">
        <title>Complete genome sequence for Sandaracinobacter sp. M6.</title>
        <authorList>
            <person name="Tang Y."/>
            <person name="Liu Q."/>
            <person name="Guo Z."/>
            <person name="Lei P."/>
            <person name="Huang B."/>
        </authorList>
    </citation>
    <scope>NUCLEOTIDE SEQUENCE [LARGE SCALE GENOMIC DNA]</scope>
    <source>
        <strain evidence="1 2">M6</strain>
    </source>
</reference>
<dbReference type="InterPro" id="IPR053860">
    <property type="entry name" value="DUF6932"/>
</dbReference>
<keyword evidence="2" id="KW-1185">Reference proteome</keyword>
<evidence type="ECO:0000313" key="2">
    <source>
        <dbReference type="Proteomes" id="UP000515292"/>
    </source>
</evidence>
<accession>A0A7G5IFH5</accession>
<protein>
    <submittedName>
        <fullName evidence="1">Uncharacterized protein</fullName>
    </submittedName>
</protein>
<organism evidence="1 2">
    <name type="scientific">Sandaracinobacteroides saxicola</name>
    <dbReference type="NCBI Taxonomy" id="2759707"/>
    <lineage>
        <taxon>Bacteria</taxon>
        <taxon>Pseudomonadati</taxon>
        <taxon>Pseudomonadota</taxon>
        <taxon>Alphaproteobacteria</taxon>
        <taxon>Sphingomonadales</taxon>
        <taxon>Sphingosinicellaceae</taxon>
        <taxon>Sandaracinobacteroides</taxon>
    </lineage>
</organism>
<dbReference type="AlphaFoldDB" id="A0A7G5IFH5"/>
<sequence length="156" mass="17042">MTDTSPTCHLQSPADAPILAESSPHMLDFGTFADRFATSPARRHLLRALADRLGRLRDHGVEPLFLLVGGGFVRAQHEPADLDALVGYRLGASGVMTDSMVALLRERGSGLDLRFVAADGRPELLVRMACFFHTLYQSRDKGYSQPSFLVTIGMPT</sequence>
<evidence type="ECO:0000313" key="1">
    <source>
        <dbReference type="EMBL" id="QMW22117.1"/>
    </source>
</evidence>
<dbReference type="KEGG" id="sand:H3309_12160"/>